<dbReference type="PROSITE" id="PS50181">
    <property type="entry name" value="FBOX"/>
    <property type="match status" value="1"/>
</dbReference>
<accession>A0A814WDP6</accession>
<protein>
    <recommendedName>
        <fullName evidence="1">F-box domain-containing protein</fullName>
    </recommendedName>
</protein>
<dbReference type="EMBL" id="CAJNOE010001438">
    <property type="protein sequence ID" value="CAF1423316.1"/>
    <property type="molecule type" value="Genomic_DNA"/>
</dbReference>
<evidence type="ECO:0000313" key="2">
    <source>
        <dbReference type="EMBL" id="CAF1199930.1"/>
    </source>
</evidence>
<dbReference type="AlphaFoldDB" id="A0A814WDP6"/>
<evidence type="ECO:0000313" key="3">
    <source>
        <dbReference type="EMBL" id="CAF1423316.1"/>
    </source>
</evidence>
<reference evidence="2" key="1">
    <citation type="submission" date="2021-02" db="EMBL/GenBank/DDBJ databases">
        <authorList>
            <person name="Nowell W R."/>
        </authorList>
    </citation>
    <scope>NUCLEOTIDE SEQUENCE</scope>
</reference>
<evidence type="ECO:0000259" key="1">
    <source>
        <dbReference type="PROSITE" id="PS50181"/>
    </source>
</evidence>
<gene>
    <name evidence="3" type="ORF">IZO911_LOCUS40809</name>
    <name evidence="2" type="ORF">JYZ213_LOCUS26845</name>
</gene>
<proteinExistence type="predicted"/>
<dbReference type="Proteomes" id="UP000663860">
    <property type="component" value="Unassembled WGS sequence"/>
</dbReference>
<sequence>MNLLDLPDEILLCILHKMNVVDALFRQSGLHHRLDQLLFDPIYVRELDFTIKSWDDSISPLTVEPHAFERILNNISYPKVSSLLLTNFPSKTLLQHVTGNNILIQLIVKQITHLNINIIDEIIDETNNNNDQLNVFELVLSISNCLIEFTFHQSIKNNHQCLFIDHLSSTNPICSTLTKLDIQVNTFDDCLSLLDGRFPSLSHFLVYVNYIPSTSSDIDKITQLSKLKYFSLTNYVGTYFYNDLVVPLIQRMSYLEELSLFLTVSRRDTYEVVDGNNLYHDILIQLSQLKIFQFSIYTYLFNTNVSINDFPSNDDIQRSFNSNRFRQIGSYVQHTPGKTVYGCHVYSLPFKFKTFIRLSTSFSGGIFYHVRMLVANDYVPWEYYFIKKVAESFPSLEVLLISNSHPQKNKSQFNNNNVNTENLQMITFIRLLDLRVTLTHIDYIEQLLFNRYTHLPRLCQLEIDYEQLITLTNNFTNDQTQLNCLQVQRLIINESFVPPHNFFLFFPLL</sequence>
<name>A0A814WDP6_9BILA</name>
<dbReference type="InterPro" id="IPR001810">
    <property type="entry name" value="F-box_dom"/>
</dbReference>
<dbReference type="Proteomes" id="UP000663845">
    <property type="component" value="Unassembled WGS sequence"/>
</dbReference>
<dbReference type="EMBL" id="CAJNOG010000364">
    <property type="protein sequence ID" value="CAF1199930.1"/>
    <property type="molecule type" value="Genomic_DNA"/>
</dbReference>
<feature type="domain" description="F-box" evidence="1">
    <location>
        <begin position="1"/>
        <end position="47"/>
    </location>
</feature>
<evidence type="ECO:0000313" key="4">
    <source>
        <dbReference type="Proteomes" id="UP000663845"/>
    </source>
</evidence>
<comment type="caution">
    <text evidence="2">The sequence shown here is derived from an EMBL/GenBank/DDBJ whole genome shotgun (WGS) entry which is preliminary data.</text>
</comment>
<organism evidence="2 4">
    <name type="scientific">Adineta steineri</name>
    <dbReference type="NCBI Taxonomy" id="433720"/>
    <lineage>
        <taxon>Eukaryota</taxon>
        <taxon>Metazoa</taxon>
        <taxon>Spiralia</taxon>
        <taxon>Gnathifera</taxon>
        <taxon>Rotifera</taxon>
        <taxon>Eurotatoria</taxon>
        <taxon>Bdelloidea</taxon>
        <taxon>Adinetida</taxon>
        <taxon>Adinetidae</taxon>
        <taxon>Adineta</taxon>
    </lineage>
</organism>